<dbReference type="Gene3D" id="1.25.40.10">
    <property type="entry name" value="Tetratricopeptide repeat domain"/>
    <property type="match status" value="2"/>
</dbReference>
<organism evidence="4 5">
    <name type="scientific">Phocaeicola sartorii</name>
    <dbReference type="NCBI Taxonomy" id="671267"/>
    <lineage>
        <taxon>Bacteria</taxon>
        <taxon>Pseudomonadati</taxon>
        <taxon>Bacteroidota</taxon>
        <taxon>Bacteroidia</taxon>
        <taxon>Bacteroidales</taxon>
        <taxon>Bacteroidaceae</taxon>
        <taxon>Phocaeicola</taxon>
    </lineage>
</organism>
<keyword evidence="2" id="KW-0175">Coiled coil</keyword>
<evidence type="ECO:0000313" key="5">
    <source>
        <dbReference type="Proteomes" id="UP000310760"/>
    </source>
</evidence>
<keyword evidence="3" id="KW-0472">Membrane</keyword>
<evidence type="ECO:0000313" key="4">
    <source>
        <dbReference type="EMBL" id="TGY68720.1"/>
    </source>
</evidence>
<feature type="transmembrane region" description="Helical" evidence="3">
    <location>
        <begin position="359"/>
        <end position="380"/>
    </location>
</feature>
<dbReference type="RefSeq" id="WP_135952224.1">
    <property type="nucleotide sequence ID" value="NZ_CAXHRC010000019.1"/>
</dbReference>
<comment type="caution">
    <text evidence="4">The sequence shown here is derived from an EMBL/GenBank/DDBJ whole genome shotgun (WGS) entry which is preliminary data.</text>
</comment>
<keyword evidence="1" id="KW-0802">TPR repeat</keyword>
<name>A0A4S2FIN2_9BACT</name>
<feature type="coiled-coil region" evidence="2">
    <location>
        <begin position="405"/>
        <end position="446"/>
    </location>
</feature>
<dbReference type="PROSITE" id="PS51257">
    <property type="entry name" value="PROKAR_LIPOPROTEIN"/>
    <property type="match status" value="1"/>
</dbReference>
<keyword evidence="3" id="KW-1133">Transmembrane helix</keyword>
<dbReference type="EMBL" id="SRYJ01000036">
    <property type="protein sequence ID" value="TGY68720.1"/>
    <property type="molecule type" value="Genomic_DNA"/>
</dbReference>
<protein>
    <submittedName>
        <fullName evidence="4">Tetratricopeptide repeat protein</fullName>
    </submittedName>
</protein>
<gene>
    <name evidence="4" type="ORF">E5339_15215</name>
</gene>
<evidence type="ECO:0000256" key="3">
    <source>
        <dbReference type="SAM" id="Phobius"/>
    </source>
</evidence>
<dbReference type="Proteomes" id="UP000310760">
    <property type="component" value="Unassembled WGS sequence"/>
</dbReference>
<evidence type="ECO:0000256" key="1">
    <source>
        <dbReference type="PROSITE-ProRule" id="PRU00339"/>
    </source>
</evidence>
<evidence type="ECO:0000256" key="2">
    <source>
        <dbReference type="SAM" id="Coils"/>
    </source>
</evidence>
<feature type="repeat" description="TPR" evidence="1">
    <location>
        <begin position="101"/>
        <end position="134"/>
    </location>
</feature>
<proteinExistence type="predicted"/>
<dbReference type="Pfam" id="PF13374">
    <property type="entry name" value="TPR_10"/>
    <property type="match status" value="2"/>
</dbReference>
<dbReference type="PROSITE" id="PS50293">
    <property type="entry name" value="TPR_REGION"/>
    <property type="match status" value="1"/>
</dbReference>
<keyword evidence="3" id="KW-0812">Transmembrane</keyword>
<accession>A0A4S2FIN2</accession>
<dbReference type="InterPro" id="IPR011990">
    <property type="entry name" value="TPR-like_helical_dom_sf"/>
</dbReference>
<dbReference type="SUPFAM" id="SSF48452">
    <property type="entry name" value="TPR-like"/>
    <property type="match status" value="1"/>
</dbReference>
<dbReference type="AlphaFoldDB" id="A0A4S2FIN2"/>
<dbReference type="InterPro" id="IPR019734">
    <property type="entry name" value="TPR_rpt"/>
</dbReference>
<dbReference type="PROSITE" id="PS50005">
    <property type="entry name" value="TPR"/>
    <property type="match status" value="1"/>
</dbReference>
<dbReference type="SMART" id="SM00028">
    <property type="entry name" value="TPR"/>
    <property type="match status" value="2"/>
</dbReference>
<reference evidence="4 5" key="1">
    <citation type="submission" date="2019-04" db="EMBL/GenBank/DDBJ databases">
        <title>Microbes associate with the intestines of laboratory mice.</title>
        <authorList>
            <person name="Navarre W."/>
            <person name="Wong E."/>
            <person name="Huang K."/>
            <person name="Tropini C."/>
            <person name="Ng K."/>
            <person name="Yu B."/>
        </authorList>
    </citation>
    <scope>NUCLEOTIDE SEQUENCE [LARGE SCALE GENOMIC DNA]</scope>
    <source>
        <strain evidence="4 5">NM22_B1</strain>
    </source>
</reference>
<sequence>MKALLLTGLLFILILSGCRKESATLPLLQSVEELIPMYADSASTLLDSIKAPDELGNKDFAHWCMLRGKATDETATGLLPIYQWQRAQKWFMKHGTAEEQAQIALYLGRAYVEDGEYDKAMKIYAEALQLAKEHQAYNVAGYICAYMADLYGFRDIISERLEKREEACEFFKKAENYKSYAYALKDLACECTLTDSFNCTIPLLQKADSISQLIPNKDLIAAVANAFGLVYKMQGKYKDAEKHHLKAIETGSEESYKDSVALLHIYIKDNQLAKAHEIIESTTKKKDICYNINEAYYLLCKAEGKYKEALHYKEICSDILDSLTLAQNETKVLEIEKKYNNAKIREENELLKIAQQRDMIIIIITISLLLLCAAGYIIYWQRNKTTLYRKQAEIDKMRIEHLHLSMELEEKKQVLQTAMAEQNHKAEELQAEIDIISTRYQQLQQQRLESSIIGKRIATLAKKNKLEDHQTISNDKAWHPITSEIDKIYPRFYSLLKDTFHPTLTVQEFLYCYLHVFGFDGNDEAKLLGVNPDTVRMKRSRINQKRPEASRKETSLRDFLIKNLLK</sequence>